<name>A0A1Z1M926_9FLOR</name>
<organism evidence="1">
    <name type="scientific">Polysiphonia sertularioides</name>
    <dbReference type="NCBI Taxonomy" id="945028"/>
    <lineage>
        <taxon>Eukaryota</taxon>
        <taxon>Rhodophyta</taxon>
        <taxon>Florideophyceae</taxon>
        <taxon>Rhodymeniophycidae</taxon>
        <taxon>Ceramiales</taxon>
        <taxon>Rhodomelaceae</taxon>
        <taxon>Polysiphonioideae</taxon>
        <taxon>Polysiphonia</taxon>
    </lineage>
</organism>
<dbReference type="AlphaFoldDB" id="A0A1Z1M926"/>
<proteinExistence type="predicted"/>
<accession>A0A1Z1M926</accession>
<dbReference type="RefSeq" id="YP_009393934.1">
    <property type="nucleotide sequence ID" value="NC_035270.1"/>
</dbReference>
<protein>
    <submittedName>
        <fullName evidence="1">Uncharacterized protein</fullName>
    </submittedName>
</protein>
<sequence>MSNVHILFIIVNFRYAKCSIVKEFERLILFINLLIIL</sequence>
<keyword evidence="1" id="KW-0934">Plastid</keyword>
<evidence type="ECO:0000313" key="1">
    <source>
        <dbReference type="EMBL" id="ARW62496.1"/>
    </source>
</evidence>
<geneLocation type="chloroplast" evidence="1"/>
<keyword evidence="1" id="KW-0150">Chloroplast</keyword>
<dbReference type="GeneID" id="33355711"/>
<reference evidence="1" key="1">
    <citation type="journal article" date="2017" name="J. Phycol.">
        <title>Analysis of chloroplast genomes and a supermatrix inform reclassification of the Rhodomelaceae (Rhodophyta).</title>
        <authorList>
            <person name="Diaz-Tapia P."/>
            <person name="Maggs C.A."/>
            <person name="West J.A."/>
            <person name="Verbruggen H."/>
        </authorList>
    </citation>
    <scope>NUCLEOTIDE SEQUENCE</scope>
    <source>
        <strain evidence="1">PD0863</strain>
    </source>
</reference>
<gene>
    <name evidence="1" type="primary">orf37</name>
</gene>
<dbReference type="EMBL" id="MF101423">
    <property type="protein sequence ID" value="ARW62496.1"/>
    <property type="molecule type" value="Genomic_DNA"/>
</dbReference>